<organism evidence="12 13">
    <name type="scientific">Pythium oligandrum</name>
    <name type="common">Mycoparasitic fungus</name>
    <dbReference type="NCBI Taxonomy" id="41045"/>
    <lineage>
        <taxon>Eukaryota</taxon>
        <taxon>Sar</taxon>
        <taxon>Stramenopiles</taxon>
        <taxon>Oomycota</taxon>
        <taxon>Peronosporomycetes</taxon>
        <taxon>Pythiales</taxon>
        <taxon>Pythiaceae</taxon>
        <taxon>Pythium</taxon>
    </lineage>
</organism>
<evidence type="ECO:0000256" key="3">
    <source>
        <dbReference type="ARBA" id="ARBA00022454"/>
    </source>
</evidence>
<dbReference type="Proteomes" id="UP000794436">
    <property type="component" value="Unassembled WGS sequence"/>
</dbReference>
<evidence type="ECO:0000256" key="6">
    <source>
        <dbReference type="ARBA" id="ARBA00023242"/>
    </source>
</evidence>
<dbReference type="InterPro" id="IPR036420">
    <property type="entry name" value="BRCT_dom_sf"/>
</dbReference>
<dbReference type="GO" id="GO:0030870">
    <property type="term" value="C:Mre11 complex"/>
    <property type="evidence" value="ECO:0007669"/>
    <property type="project" value="InterPro"/>
</dbReference>
<feature type="domain" description="FHA" evidence="10">
    <location>
        <begin position="25"/>
        <end position="86"/>
    </location>
</feature>
<name>A0A8K1FMY6_PYTOL</name>
<keyword evidence="5" id="KW-0234">DNA repair</keyword>
<keyword evidence="6" id="KW-0539">Nucleus</keyword>
<dbReference type="InterPro" id="IPR040227">
    <property type="entry name" value="Nibrin-rel"/>
</dbReference>
<gene>
    <name evidence="12" type="ORF">Poli38472_006259</name>
</gene>
<dbReference type="PROSITE" id="PS50006">
    <property type="entry name" value="FHA_DOMAIN"/>
    <property type="match status" value="1"/>
</dbReference>
<keyword evidence="13" id="KW-1185">Reference proteome</keyword>
<dbReference type="OrthoDB" id="552194at2759"/>
<evidence type="ECO:0000256" key="7">
    <source>
        <dbReference type="ARBA" id="ARBA00023306"/>
    </source>
</evidence>
<dbReference type="EMBL" id="SPLM01000002">
    <property type="protein sequence ID" value="TMW68791.1"/>
    <property type="molecule type" value="Genomic_DNA"/>
</dbReference>
<protein>
    <recommendedName>
        <fullName evidence="14">FHA domain-containing protein</fullName>
    </recommendedName>
</protein>
<dbReference type="AlphaFoldDB" id="A0A8K1FMY6"/>
<evidence type="ECO:0000256" key="4">
    <source>
        <dbReference type="ARBA" id="ARBA00022763"/>
    </source>
</evidence>
<evidence type="ECO:0008006" key="14">
    <source>
        <dbReference type="Google" id="ProtNLM"/>
    </source>
</evidence>
<feature type="compositionally biased region" description="Acidic residues" evidence="9">
    <location>
        <begin position="370"/>
        <end position="381"/>
    </location>
</feature>
<keyword evidence="3" id="KW-0158">Chromosome</keyword>
<dbReference type="SUPFAM" id="SSF49879">
    <property type="entry name" value="SMAD/FHA domain"/>
    <property type="match status" value="1"/>
</dbReference>
<proteinExistence type="inferred from homology"/>
<keyword evidence="4" id="KW-0227">DNA damage</keyword>
<evidence type="ECO:0000259" key="11">
    <source>
        <dbReference type="PROSITE" id="PS50172"/>
    </source>
</evidence>
<evidence type="ECO:0000313" key="12">
    <source>
        <dbReference type="EMBL" id="TMW68791.1"/>
    </source>
</evidence>
<dbReference type="GO" id="GO:0007095">
    <property type="term" value="P:mitotic G2 DNA damage checkpoint signaling"/>
    <property type="evidence" value="ECO:0007669"/>
    <property type="project" value="InterPro"/>
</dbReference>
<evidence type="ECO:0000256" key="9">
    <source>
        <dbReference type="SAM" id="MobiDB-lite"/>
    </source>
</evidence>
<evidence type="ECO:0000256" key="1">
    <source>
        <dbReference type="ARBA" id="ARBA00004123"/>
    </source>
</evidence>
<dbReference type="InterPro" id="IPR000253">
    <property type="entry name" value="FHA_dom"/>
</dbReference>
<accession>A0A8K1FMY6</accession>
<comment type="similarity">
    <text evidence="8">Belongs to the Nibrin family.</text>
</comment>
<evidence type="ECO:0000256" key="8">
    <source>
        <dbReference type="ARBA" id="ARBA00044757"/>
    </source>
</evidence>
<dbReference type="PANTHER" id="PTHR12162">
    <property type="entry name" value="NIBRIN-RELATED"/>
    <property type="match status" value="1"/>
</dbReference>
<evidence type="ECO:0000313" key="13">
    <source>
        <dbReference type="Proteomes" id="UP000794436"/>
    </source>
</evidence>
<evidence type="ECO:0000259" key="10">
    <source>
        <dbReference type="PROSITE" id="PS50006"/>
    </source>
</evidence>
<comment type="subcellular location">
    <subcellularLocation>
        <location evidence="2">Chromosome</location>
    </subcellularLocation>
    <subcellularLocation>
        <location evidence="1">Nucleus</location>
    </subcellularLocation>
</comment>
<dbReference type="GO" id="GO:0000724">
    <property type="term" value="P:double-strand break repair via homologous recombination"/>
    <property type="evidence" value="ECO:0007669"/>
    <property type="project" value="TreeGrafter"/>
</dbReference>
<dbReference type="InterPro" id="IPR008984">
    <property type="entry name" value="SMAD_FHA_dom_sf"/>
</dbReference>
<keyword evidence="7" id="KW-0131">Cell cycle</keyword>
<dbReference type="PROSITE" id="PS50172">
    <property type="entry name" value="BRCT"/>
    <property type="match status" value="1"/>
</dbReference>
<dbReference type="CDD" id="cd22667">
    <property type="entry name" value="FHA_NBN"/>
    <property type="match status" value="1"/>
</dbReference>
<evidence type="ECO:0000256" key="5">
    <source>
        <dbReference type="ARBA" id="ARBA00023204"/>
    </source>
</evidence>
<dbReference type="Gene3D" id="3.40.50.10190">
    <property type="entry name" value="BRCT domain"/>
    <property type="match status" value="1"/>
</dbReference>
<dbReference type="Gene3D" id="2.60.200.20">
    <property type="match status" value="1"/>
</dbReference>
<dbReference type="GO" id="GO:0005694">
    <property type="term" value="C:chromosome"/>
    <property type="evidence" value="ECO:0007669"/>
    <property type="project" value="UniProtKB-SubCell"/>
</dbReference>
<comment type="caution">
    <text evidence="12">The sequence shown here is derived from an EMBL/GenBank/DDBJ whole genome shotgun (WGS) entry which is preliminary data.</text>
</comment>
<feature type="domain" description="BRCT" evidence="11">
    <location>
        <begin position="115"/>
        <end position="189"/>
    </location>
</feature>
<dbReference type="SUPFAM" id="SSF52113">
    <property type="entry name" value="BRCT domain"/>
    <property type="match status" value="1"/>
</dbReference>
<feature type="region of interest" description="Disordered" evidence="9">
    <location>
        <begin position="363"/>
        <end position="401"/>
    </location>
</feature>
<evidence type="ECO:0000256" key="2">
    <source>
        <dbReference type="ARBA" id="ARBA00004286"/>
    </source>
</evidence>
<dbReference type="FunFam" id="2.60.200.20:FF:000017">
    <property type="entry name" value="Nibrin"/>
    <property type="match status" value="1"/>
</dbReference>
<reference evidence="12" key="1">
    <citation type="submission" date="2019-03" db="EMBL/GenBank/DDBJ databases">
        <title>Long read genome sequence of the mycoparasitic Pythium oligandrum ATCC 38472 isolated from sugarbeet rhizosphere.</title>
        <authorList>
            <person name="Gaulin E."/>
        </authorList>
    </citation>
    <scope>NUCLEOTIDE SEQUENCE</scope>
    <source>
        <strain evidence="12">ATCC 38472_TT</strain>
    </source>
</reference>
<sequence>MWVLDVVNAATSSVDTSFYLIAGEWSIGRKKCHFNFQADTSISRTHAVIRVGALASEQLRDPHSRPPLVLVDQNSRFGSFVNQEQCFGERELKNGDQVTFGAKRTVLRVRYQAFVLVASRIQRANRTRVNDTCQRIGMHLVASETKDATHCIMEPGRIVATVKVLWALVYNQPVVTTPWIFAILERKSLSEPLPRCEEYLPTDETMPSVASNYLPNPMRKTLFHRHVVVFLTPQPMEELISAMDGAVVAAYKDDEHDDLLLRQIEQLSASRQVLIVEPHPGSGFSSVLGSSDGRDVTTMSHIDVERRVSLFRSMGAVFTSIQELAASVIFAKAPISSSECSFSSSLAGHHSFSAQISSFPEHLSLKPSLNDDDHEHEDDVEVPTPVRQDDVPLSAPTPTLAPQTRVHLSDDFVDDSMQVKEEPASGAVAPSADFPDVVMKAECDWDVGSQPTHNNILDVPVRANTLRVSELIAVDQSQNTPVDNEVDVDDAPVLPVDWVSTRGRPAKELSAADMIDDKSALDLTQQPLVISCSLVVKRPQSAQSSSESTSDVPNFKRFKKGNGYATQSRASLFPKQTVISVTVDNAEREALHQNLELLQEQERIAEELFAMVEKRTTRRKL</sequence>
<dbReference type="Pfam" id="PF00498">
    <property type="entry name" value="FHA"/>
    <property type="match status" value="1"/>
</dbReference>
<dbReference type="InterPro" id="IPR001357">
    <property type="entry name" value="BRCT_dom"/>
</dbReference>
<dbReference type="PANTHER" id="PTHR12162:SF0">
    <property type="entry name" value="NIBRIN"/>
    <property type="match status" value="1"/>
</dbReference>
<dbReference type="GO" id="GO:0003684">
    <property type="term" value="F:damaged DNA binding"/>
    <property type="evidence" value="ECO:0007669"/>
    <property type="project" value="TreeGrafter"/>
</dbReference>